<sequence>MEDHKRSRCWAQKGSHTSFTILDAILDVQNRLTLRRRILNDFPNRSGETGVAEHLITSLLYRVRAANVNPRAV</sequence>
<protein>
    <submittedName>
        <fullName evidence="1">Uncharacterized protein</fullName>
    </submittedName>
</protein>
<dbReference type="Proteomes" id="UP000184063">
    <property type="component" value="Unassembled WGS sequence"/>
</dbReference>
<reference evidence="2" key="1">
    <citation type="journal article" date="2017" name="Genome Biol.">
        <title>Comparative genomics reveals high biological diversity and specific adaptations in the industrially and medically important fungal genus Aspergillus.</title>
        <authorList>
            <person name="de Vries R.P."/>
            <person name="Riley R."/>
            <person name="Wiebenga A."/>
            <person name="Aguilar-Osorio G."/>
            <person name="Amillis S."/>
            <person name="Uchima C.A."/>
            <person name="Anderluh G."/>
            <person name="Asadollahi M."/>
            <person name="Askin M."/>
            <person name="Barry K."/>
            <person name="Battaglia E."/>
            <person name="Bayram O."/>
            <person name="Benocci T."/>
            <person name="Braus-Stromeyer S.A."/>
            <person name="Caldana C."/>
            <person name="Canovas D."/>
            <person name="Cerqueira G.C."/>
            <person name="Chen F."/>
            <person name="Chen W."/>
            <person name="Choi C."/>
            <person name="Clum A."/>
            <person name="Dos Santos R.A."/>
            <person name="Damasio A.R."/>
            <person name="Diallinas G."/>
            <person name="Emri T."/>
            <person name="Fekete E."/>
            <person name="Flipphi M."/>
            <person name="Freyberg S."/>
            <person name="Gallo A."/>
            <person name="Gournas C."/>
            <person name="Habgood R."/>
            <person name="Hainaut M."/>
            <person name="Harispe M.L."/>
            <person name="Henrissat B."/>
            <person name="Hilden K.S."/>
            <person name="Hope R."/>
            <person name="Hossain A."/>
            <person name="Karabika E."/>
            <person name="Karaffa L."/>
            <person name="Karanyi Z."/>
            <person name="Krasevec N."/>
            <person name="Kuo A."/>
            <person name="Kusch H."/>
            <person name="LaButti K."/>
            <person name="Lagendijk E.L."/>
            <person name="Lapidus A."/>
            <person name="Levasseur A."/>
            <person name="Lindquist E."/>
            <person name="Lipzen A."/>
            <person name="Logrieco A.F."/>
            <person name="MacCabe A."/>
            <person name="Maekelae M.R."/>
            <person name="Malavazi I."/>
            <person name="Melin P."/>
            <person name="Meyer V."/>
            <person name="Mielnichuk N."/>
            <person name="Miskei M."/>
            <person name="Molnar A.P."/>
            <person name="Mule G."/>
            <person name="Ngan C.Y."/>
            <person name="Orejas M."/>
            <person name="Orosz E."/>
            <person name="Ouedraogo J.P."/>
            <person name="Overkamp K.M."/>
            <person name="Park H.-S."/>
            <person name="Perrone G."/>
            <person name="Piumi F."/>
            <person name="Punt P.J."/>
            <person name="Ram A.F."/>
            <person name="Ramon A."/>
            <person name="Rauscher S."/>
            <person name="Record E."/>
            <person name="Riano-Pachon D.M."/>
            <person name="Robert V."/>
            <person name="Roehrig J."/>
            <person name="Ruller R."/>
            <person name="Salamov A."/>
            <person name="Salih N.S."/>
            <person name="Samson R.A."/>
            <person name="Sandor E."/>
            <person name="Sanguinetti M."/>
            <person name="Schuetze T."/>
            <person name="Sepcic K."/>
            <person name="Shelest E."/>
            <person name="Sherlock G."/>
            <person name="Sophianopoulou V."/>
            <person name="Squina F.M."/>
            <person name="Sun H."/>
            <person name="Susca A."/>
            <person name="Todd R.B."/>
            <person name="Tsang A."/>
            <person name="Unkles S.E."/>
            <person name="van de Wiele N."/>
            <person name="van Rossen-Uffink D."/>
            <person name="Oliveira J.V."/>
            <person name="Vesth T.C."/>
            <person name="Visser J."/>
            <person name="Yu J.-H."/>
            <person name="Zhou M."/>
            <person name="Andersen M.R."/>
            <person name="Archer D.B."/>
            <person name="Baker S.E."/>
            <person name="Benoit I."/>
            <person name="Brakhage A.A."/>
            <person name="Braus G.H."/>
            <person name="Fischer R."/>
            <person name="Frisvad J.C."/>
            <person name="Goldman G.H."/>
            <person name="Houbraken J."/>
            <person name="Oakley B."/>
            <person name="Pocsi I."/>
            <person name="Scazzocchio C."/>
            <person name="Seiboth B."/>
            <person name="vanKuyk P.A."/>
            <person name="Wortman J."/>
            <person name="Dyer P.S."/>
            <person name="Grigoriev I.V."/>
        </authorList>
    </citation>
    <scope>NUCLEOTIDE SEQUENCE [LARGE SCALE GENOMIC DNA]</scope>
    <source>
        <strain evidence="2">CBS 106.47</strain>
    </source>
</reference>
<dbReference type="AlphaFoldDB" id="A0A1M3T636"/>
<evidence type="ECO:0000313" key="2">
    <source>
        <dbReference type="Proteomes" id="UP000184063"/>
    </source>
</evidence>
<dbReference type="VEuPathDB" id="FungiDB:ASPFODRAFT_348750"/>
<gene>
    <name evidence="1" type="ORF">ASPFODRAFT_348750</name>
</gene>
<organism evidence="1 2">
    <name type="scientific">Aspergillus luchuensis (strain CBS 106.47)</name>
    <dbReference type="NCBI Taxonomy" id="1137211"/>
    <lineage>
        <taxon>Eukaryota</taxon>
        <taxon>Fungi</taxon>
        <taxon>Dikarya</taxon>
        <taxon>Ascomycota</taxon>
        <taxon>Pezizomycotina</taxon>
        <taxon>Eurotiomycetes</taxon>
        <taxon>Eurotiomycetidae</taxon>
        <taxon>Eurotiales</taxon>
        <taxon>Aspergillaceae</taxon>
        <taxon>Aspergillus</taxon>
        <taxon>Aspergillus subgen. Circumdati</taxon>
    </lineage>
</organism>
<name>A0A1M3T636_ASPLC</name>
<proteinExistence type="predicted"/>
<accession>A0A1M3T636</accession>
<dbReference type="EMBL" id="KV878248">
    <property type="protein sequence ID" value="OJZ82227.1"/>
    <property type="molecule type" value="Genomic_DNA"/>
</dbReference>
<evidence type="ECO:0000313" key="1">
    <source>
        <dbReference type="EMBL" id="OJZ82227.1"/>
    </source>
</evidence>